<dbReference type="Proteomes" id="UP000001592">
    <property type="component" value="Chromosome"/>
</dbReference>
<dbReference type="EMBL" id="AM260525">
    <property type="protein sequence ID" value="CAK02184.1"/>
    <property type="molecule type" value="Genomic_DNA"/>
</dbReference>
<sequence length="35" mass="3679">MQFGEKPFFETSALGGTKIVIPLPKLNTGGAKEAT</sequence>
<evidence type="ECO:0000313" key="2">
    <source>
        <dbReference type="Proteomes" id="UP000001592"/>
    </source>
</evidence>
<dbReference type="HOGENOM" id="CLU_3363481_0_0_5"/>
<proteinExistence type="predicted"/>
<gene>
    <name evidence="1" type="ordered locus">BT_1943</name>
</gene>
<accession>A9IXJ0</accession>
<evidence type="ECO:0000313" key="1">
    <source>
        <dbReference type="EMBL" id="CAK02184.1"/>
    </source>
</evidence>
<name>A9IXJ0_BART1</name>
<reference evidence="1 2" key="1">
    <citation type="journal article" date="2007" name="Nat. Genet.">
        <title>Genomic analysis of Bartonella identifies type IV secretion systems as host adaptability factors.</title>
        <authorList>
            <person name="Saenz H.L."/>
            <person name="Engel P."/>
            <person name="Stoeckli M.C."/>
            <person name="Lanz C."/>
            <person name="Raddatz G."/>
            <person name="Vayssier-Taussat M."/>
            <person name="Birtles R."/>
            <person name="Schuster S.C."/>
            <person name="Dehio C."/>
        </authorList>
    </citation>
    <scope>NUCLEOTIDE SEQUENCE [LARGE SCALE GENOMIC DNA]</scope>
    <source>
        <strain evidence="2">DSM 28219 / CCUG 45778 / CIP 105476 / IBS 506</strain>
    </source>
</reference>
<keyword evidence="2" id="KW-1185">Reference proteome</keyword>
<organism evidence="1 2">
    <name type="scientific">Bartonella tribocorum (strain DSM 28219 / CCUG 45778 / CIP 105476 / IBS 506)</name>
    <dbReference type="NCBI Taxonomy" id="382640"/>
    <lineage>
        <taxon>Bacteria</taxon>
        <taxon>Pseudomonadati</taxon>
        <taxon>Pseudomonadota</taxon>
        <taxon>Alphaproteobacteria</taxon>
        <taxon>Hyphomicrobiales</taxon>
        <taxon>Bartonellaceae</taxon>
        <taxon>Bartonella</taxon>
    </lineage>
</organism>
<dbReference type="AlphaFoldDB" id="A9IXJ0"/>
<protein>
    <submittedName>
        <fullName evidence="1">Uncharacterized protein</fullName>
    </submittedName>
</protein>
<dbReference type="KEGG" id="btr:BT_1943"/>
<dbReference type="eggNOG" id="COG3920">
    <property type="taxonomic scope" value="Bacteria"/>
</dbReference>